<dbReference type="PANTHER" id="PTHR47926">
    <property type="entry name" value="PENTATRICOPEPTIDE REPEAT-CONTAINING PROTEIN"/>
    <property type="match status" value="1"/>
</dbReference>
<evidence type="ECO:0000256" key="1">
    <source>
        <dbReference type="ARBA" id="ARBA00022737"/>
    </source>
</evidence>
<dbReference type="Pfam" id="PF14432">
    <property type="entry name" value="DYW_deaminase"/>
    <property type="match status" value="1"/>
</dbReference>
<evidence type="ECO:0000313" key="5">
    <source>
        <dbReference type="EMBL" id="KAJ8468120.1"/>
    </source>
</evidence>
<dbReference type="InterPro" id="IPR046960">
    <property type="entry name" value="PPR_At4g14850-like_plant"/>
</dbReference>
<dbReference type="AlphaFoldDB" id="A0AAV8Q0T2"/>
<keyword evidence="6" id="KW-1185">Reference proteome</keyword>
<dbReference type="FunFam" id="1.25.40.10:FF:000470">
    <property type="entry name" value="Pentatricopeptide repeat-containing protein At5g66520"/>
    <property type="match status" value="1"/>
</dbReference>
<name>A0AAV8Q0T2_ENSVE</name>
<feature type="domain" description="DYW" evidence="4">
    <location>
        <begin position="529"/>
        <end position="609"/>
    </location>
</feature>
<feature type="repeat" description="PPR" evidence="2">
    <location>
        <begin position="101"/>
        <end position="135"/>
    </location>
</feature>
<organism evidence="5 6">
    <name type="scientific">Ensete ventricosum</name>
    <name type="common">Abyssinian banana</name>
    <name type="synonym">Musa ensete</name>
    <dbReference type="NCBI Taxonomy" id="4639"/>
    <lineage>
        <taxon>Eukaryota</taxon>
        <taxon>Viridiplantae</taxon>
        <taxon>Streptophyta</taxon>
        <taxon>Embryophyta</taxon>
        <taxon>Tracheophyta</taxon>
        <taxon>Spermatophyta</taxon>
        <taxon>Magnoliopsida</taxon>
        <taxon>Liliopsida</taxon>
        <taxon>Zingiberales</taxon>
        <taxon>Musaceae</taxon>
        <taxon>Ensete</taxon>
    </lineage>
</organism>
<dbReference type="GO" id="GO:0003723">
    <property type="term" value="F:RNA binding"/>
    <property type="evidence" value="ECO:0007669"/>
    <property type="project" value="InterPro"/>
</dbReference>
<dbReference type="Pfam" id="PF20431">
    <property type="entry name" value="E_motif"/>
    <property type="match status" value="1"/>
</dbReference>
<feature type="repeat" description="PPR" evidence="2">
    <location>
        <begin position="340"/>
        <end position="374"/>
    </location>
</feature>
<dbReference type="Gene3D" id="1.25.40.10">
    <property type="entry name" value="Tetratricopeptide repeat domain"/>
    <property type="match status" value="2"/>
</dbReference>
<dbReference type="Pfam" id="PF13041">
    <property type="entry name" value="PPR_2"/>
    <property type="match status" value="1"/>
</dbReference>
<reference evidence="5 6" key="1">
    <citation type="submission" date="2022-12" db="EMBL/GenBank/DDBJ databases">
        <title>Chromosome-scale assembly of the Ensete ventricosum genome.</title>
        <authorList>
            <person name="Dussert Y."/>
            <person name="Stocks J."/>
            <person name="Wendawek A."/>
            <person name="Woldeyes F."/>
            <person name="Nichols R.A."/>
            <person name="Borrell J.S."/>
        </authorList>
    </citation>
    <scope>NUCLEOTIDE SEQUENCE [LARGE SCALE GENOMIC DNA]</scope>
    <source>
        <strain evidence="6">cv. Maze</strain>
        <tissue evidence="5">Seeds</tissue>
    </source>
</reference>
<feature type="repeat" description="PPR" evidence="2">
    <location>
        <begin position="171"/>
        <end position="205"/>
    </location>
</feature>
<dbReference type="NCBIfam" id="TIGR00756">
    <property type="entry name" value="PPR"/>
    <property type="match status" value="4"/>
</dbReference>
<dbReference type="Proteomes" id="UP001222027">
    <property type="component" value="Unassembled WGS sequence"/>
</dbReference>
<protein>
    <recommendedName>
        <fullName evidence="4">DYW domain-containing protein</fullName>
    </recommendedName>
</protein>
<sequence length="609" mass="68220">MVGGLALPHTQPFIPPPPPPPSRNPASHVSEDGPREQLSCLPPLHQVKTMEEFKKLHARFIKLGLDRVPRHAGDLLLACSLSEWGSMDYARSIFLGLDDPGTFDFNTMIRGSVVHGDPQGALLFYPEMLRRDLEPDNFTFPFLLKACSQLSALAQGLQIHGHAAKRGFQCDVFVQNSLINMYGKCGEVERACRAFEQMGACRTVASWSALAAAHSRMGLWGKCLELFAGMTRDGRGADESSMVSALSASKNLGAYDLGRSIHGALLRSFTGLNIVVQTSLVDMYIGCGCLEKGMAIFEMMSEKNAWTYSVVISGLAMHGEGERALQVFSDMLHAGQQEPDEAIYVGVLSACSHAGLLDEGLRCFDRMRLEHRVPPSPHHYGCMIDLMARAGKLKEAYELMENTPAAQTEAAWRCLLSACKTHRGDLELAERAGRNLKELNAHNSGDYINLSNMYAEAKRWGDAARTRREMVDRGLVQAPGYSRVEVKGKMHTFVSHDKWHPQRREVYEMAYQIEWQLRFEGYTPSEDEEERRRRMQGGGAESQKLAIAFALLNTRQGSRIRIITNLRMGKDCHTYTALVSRVFEREIMVRDRNRFHCFRQGVCTCGDHW</sequence>
<dbReference type="Pfam" id="PF01535">
    <property type="entry name" value="PPR"/>
    <property type="match status" value="6"/>
</dbReference>
<dbReference type="GO" id="GO:0009451">
    <property type="term" value="P:RNA modification"/>
    <property type="evidence" value="ECO:0007669"/>
    <property type="project" value="InterPro"/>
</dbReference>
<evidence type="ECO:0000256" key="3">
    <source>
        <dbReference type="SAM" id="MobiDB-lite"/>
    </source>
</evidence>
<feature type="repeat" description="PPR" evidence="2">
    <location>
        <begin position="304"/>
        <end position="338"/>
    </location>
</feature>
<feature type="compositionally biased region" description="Pro residues" evidence="3">
    <location>
        <begin position="13"/>
        <end position="23"/>
    </location>
</feature>
<dbReference type="FunFam" id="1.25.40.10:FF:000184">
    <property type="entry name" value="Pentatricopeptide repeat-containing protein, chloroplastic"/>
    <property type="match status" value="1"/>
</dbReference>
<dbReference type="PANTHER" id="PTHR47926:SF400">
    <property type="entry name" value="PENTACOTRIPEPTIDE-REPEAT REGION OF PRORP DOMAIN-CONTAINING PROTEIN"/>
    <property type="match status" value="1"/>
</dbReference>
<dbReference type="GO" id="GO:0008270">
    <property type="term" value="F:zinc ion binding"/>
    <property type="evidence" value="ECO:0007669"/>
    <property type="project" value="InterPro"/>
</dbReference>
<keyword evidence="1" id="KW-0677">Repeat</keyword>
<dbReference type="InterPro" id="IPR002885">
    <property type="entry name" value="PPR_rpt"/>
</dbReference>
<dbReference type="InterPro" id="IPR046848">
    <property type="entry name" value="E_motif"/>
</dbReference>
<gene>
    <name evidence="5" type="ORF">OPV22_030672</name>
</gene>
<dbReference type="InterPro" id="IPR011990">
    <property type="entry name" value="TPR-like_helical_dom_sf"/>
</dbReference>
<dbReference type="PROSITE" id="PS51375">
    <property type="entry name" value="PPR"/>
    <property type="match status" value="4"/>
</dbReference>
<dbReference type="EMBL" id="JAQQAF010000008">
    <property type="protein sequence ID" value="KAJ8468120.1"/>
    <property type="molecule type" value="Genomic_DNA"/>
</dbReference>
<dbReference type="SUPFAM" id="SSF48452">
    <property type="entry name" value="TPR-like"/>
    <property type="match status" value="1"/>
</dbReference>
<feature type="region of interest" description="Disordered" evidence="3">
    <location>
        <begin position="1"/>
        <end position="36"/>
    </location>
</feature>
<evidence type="ECO:0000256" key="2">
    <source>
        <dbReference type="PROSITE-ProRule" id="PRU00708"/>
    </source>
</evidence>
<evidence type="ECO:0000313" key="6">
    <source>
        <dbReference type="Proteomes" id="UP001222027"/>
    </source>
</evidence>
<dbReference type="InterPro" id="IPR032867">
    <property type="entry name" value="DYW_dom"/>
</dbReference>
<comment type="caution">
    <text evidence="5">The sequence shown here is derived from an EMBL/GenBank/DDBJ whole genome shotgun (WGS) entry which is preliminary data.</text>
</comment>
<evidence type="ECO:0000259" key="4">
    <source>
        <dbReference type="Pfam" id="PF14432"/>
    </source>
</evidence>
<accession>A0AAV8Q0T2</accession>
<proteinExistence type="predicted"/>